<accession>A0A4W5JLU3</accession>
<evidence type="ECO:0000256" key="2">
    <source>
        <dbReference type="ARBA" id="ARBA00022692"/>
    </source>
</evidence>
<feature type="domain" description="TRPM-like" evidence="6">
    <location>
        <begin position="7"/>
        <end position="96"/>
    </location>
</feature>
<evidence type="ECO:0000259" key="6">
    <source>
        <dbReference type="Pfam" id="PF25508"/>
    </source>
</evidence>
<dbReference type="PANTHER" id="PTHR13800">
    <property type="entry name" value="TRANSIENT RECEPTOR POTENTIAL CATION CHANNEL, SUBFAMILY M, MEMBER 6"/>
    <property type="match status" value="1"/>
</dbReference>
<evidence type="ECO:0000256" key="5">
    <source>
        <dbReference type="SAM" id="Coils"/>
    </source>
</evidence>
<reference evidence="7" key="3">
    <citation type="submission" date="2025-09" db="UniProtKB">
        <authorList>
            <consortium name="Ensembl"/>
        </authorList>
    </citation>
    <scope>IDENTIFICATION</scope>
</reference>
<comment type="subcellular location">
    <subcellularLocation>
        <location evidence="1">Membrane</location>
        <topology evidence="1">Multi-pass membrane protein</topology>
    </subcellularLocation>
</comment>
<dbReference type="InterPro" id="IPR057366">
    <property type="entry name" value="TRPM-like"/>
</dbReference>
<dbReference type="GO" id="GO:0099604">
    <property type="term" value="F:ligand-gated calcium channel activity"/>
    <property type="evidence" value="ECO:0007669"/>
    <property type="project" value="TreeGrafter"/>
</dbReference>
<dbReference type="AlphaFoldDB" id="A0A4W5JLU3"/>
<dbReference type="Pfam" id="PF25508">
    <property type="entry name" value="TRPM2"/>
    <property type="match status" value="1"/>
</dbReference>
<evidence type="ECO:0000313" key="8">
    <source>
        <dbReference type="Proteomes" id="UP000314982"/>
    </source>
</evidence>
<dbReference type="PANTHER" id="PTHR13800:SF2">
    <property type="entry name" value="TRANSIENT RECEPTOR POTENTIAL CATION CHANNEL SUBFAMILY M MEMBER 2"/>
    <property type="match status" value="1"/>
</dbReference>
<dbReference type="InterPro" id="IPR050927">
    <property type="entry name" value="TRPM"/>
</dbReference>
<dbReference type="Proteomes" id="UP000314982">
    <property type="component" value="Unassembled WGS sequence"/>
</dbReference>
<evidence type="ECO:0000313" key="7">
    <source>
        <dbReference type="Ensembl" id="ENSHHUP00000005853.1"/>
    </source>
</evidence>
<organism evidence="7 8">
    <name type="scientific">Hucho hucho</name>
    <name type="common">huchen</name>
    <dbReference type="NCBI Taxonomy" id="62062"/>
    <lineage>
        <taxon>Eukaryota</taxon>
        <taxon>Metazoa</taxon>
        <taxon>Chordata</taxon>
        <taxon>Craniata</taxon>
        <taxon>Vertebrata</taxon>
        <taxon>Euteleostomi</taxon>
        <taxon>Actinopterygii</taxon>
        <taxon>Neopterygii</taxon>
        <taxon>Teleostei</taxon>
        <taxon>Protacanthopterygii</taxon>
        <taxon>Salmoniformes</taxon>
        <taxon>Salmonidae</taxon>
        <taxon>Salmoninae</taxon>
        <taxon>Hucho</taxon>
    </lineage>
</organism>
<keyword evidence="2" id="KW-0812">Transmembrane</keyword>
<evidence type="ECO:0000256" key="4">
    <source>
        <dbReference type="ARBA" id="ARBA00023136"/>
    </source>
</evidence>
<reference evidence="8" key="1">
    <citation type="submission" date="2018-06" db="EMBL/GenBank/DDBJ databases">
        <title>Genome assembly of Danube salmon.</title>
        <authorList>
            <person name="Macqueen D.J."/>
            <person name="Gundappa M.K."/>
        </authorList>
    </citation>
    <scope>NUCLEOTIDE SEQUENCE [LARGE SCALE GENOMIC DNA]</scope>
</reference>
<protein>
    <recommendedName>
        <fullName evidence="6">TRPM-like domain-containing protein</fullName>
    </recommendedName>
</protein>
<dbReference type="GeneTree" id="ENSGT00940000156404"/>
<dbReference type="Ensembl" id="ENSHHUT00000006035.1">
    <property type="protein sequence ID" value="ENSHHUP00000005853.1"/>
    <property type="gene ID" value="ENSHHUG00000003619.1"/>
</dbReference>
<feature type="coiled-coil region" evidence="5">
    <location>
        <begin position="22"/>
        <end position="49"/>
    </location>
</feature>
<name>A0A4W5JLU3_9TELE</name>
<sequence>MFVCCVQSRDCMSAALAASKILKKLAEEGAEEEDEAEEMRELANHYERHAIGVFSECHCCDEERAQRLLIRISSSWGQTTCLRLALEADDKSFVAHSGVQVGQRSLWGSGRSKVTLGFRWSSNGLNCC</sequence>
<keyword evidence="3" id="KW-1133">Transmembrane helix</keyword>
<dbReference type="GO" id="GO:0005886">
    <property type="term" value="C:plasma membrane"/>
    <property type="evidence" value="ECO:0007669"/>
    <property type="project" value="TreeGrafter"/>
</dbReference>
<evidence type="ECO:0000256" key="1">
    <source>
        <dbReference type="ARBA" id="ARBA00004141"/>
    </source>
</evidence>
<proteinExistence type="predicted"/>
<keyword evidence="4" id="KW-0472">Membrane</keyword>
<keyword evidence="8" id="KW-1185">Reference proteome</keyword>
<keyword evidence="5" id="KW-0175">Coiled coil</keyword>
<evidence type="ECO:0000256" key="3">
    <source>
        <dbReference type="ARBA" id="ARBA00022989"/>
    </source>
</evidence>
<reference evidence="7" key="2">
    <citation type="submission" date="2025-08" db="UniProtKB">
        <authorList>
            <consortium name="Ensembl"/>
        </authorList>
    </citation>
    <scope>IDENTIFICATION</scope>
</reference>